<dbReference type="GO" id="GO:0045944">
    <property type="term" value="P:positive regulation of transcription by RNA polymerase II"/>
    <property type="evidence" value="ECO:0007669"/>
    <property type="project" value="TreeGrafter"/>
</dbReference>
<evidence type="ECO:0000313" key="5">
    <source>
        <dbReference type="Proteomes" id="UP000070328"/>
    </source>
</evidence>
<proteinExistence type="predicted"/>
<dbReference type="PANTHER" id="PTHR37534">
    <property type="entry name" value="TRANSCRIPTIONAL ACTIVATOR PROTEIN UGA3"/>
    <property type="match status" value="1"/>
</dbReference>
<feature type="domain" description="Zn(2)-C6 fungal-type" evidence="3">
    <location>
        <begin position="6"/>
        <end position="34"/>
    </location>
</feature>
<dbReference type="Gene3D" id="4.10.240.10">
    <property type="entry name" value="Zn(2)-C6 fungal-type DNA-binding domain"/>
    <property type="match status" value="1"/>
</dbReference>
<keyword evidence="2" id="KW-0539">Nucleus</keyword>
<protein>
    <recommendedName>
        <fullName evidence="3">Zn(2)-C6 fungal-type domain-containing protein</fullName>
    </recommendedName>
</protein>
<dbReference type="SUPFAM" id="SSF57701">
    <property type="entry name" value="Zn2/Cys6 DNA-binding domain"/>
    <property type="match status" value="1"/>
</dbReference>
<dbReference type="Pfam" id="PF11951">
    <property type="entry name" value="Fungal_trans_2"/>
    <property type="match status" value="1"/>
</dbReference>
<dbReference type="InterPro" id="IPR021858">
    <property type="entry name" value="Fun_TF"/>
</dbReference>
<dbReference type="Proteomes" id="UP000070328">
    <property type="component" value="Unassembled WGS sequence"/>
</dbReference>
<dbReference type="Pfam" id="PF00172">
    <property type="entry name" value="Zn_clus"/>
    <property type="match status" value="1"/>
</dbReference>
<dbReference type="InterPro" id="IPR036864">
    <property type="entry name" value="Zn2-C6_fun-type_DNA-bd_sf"/>
</dbReference>
<evidence type="ECO:0000313" key="4">
    <source>
        <dbReference type="EMBL" id="KXH47747.1"/>
    </source>
</evidence>
<dbReference type="PROSITE" id="PS50048">
    <property type="entry name" value="ZN2_CY6_FUNGAL_2"/>
    <property type="match status" value="1"/>
</dbReference>
<organism evidence="4 5">
    <name type="scientific">Colletotrichum simmondsii</name>
    <dbReference type="NCBI Taxonomy" id="703756"/>
    <lineage>
        <taxon>Eukaryota</taxon>
        <taxon>Fungi</taxon>
        <taxon>Dikarya</taxon>
        <taxon>Ascomycota</taxon>
        <taxon>Pezizomycotina</taxon>
        <taxon>Sordariomycetes</taxon>
        <taxon>Hypocreomycetidae</taxon>
        <taxon>Glomerellales</taxon>
        <taxon>Glomerellaceae</taxon>
        <taxon>Colletotrichum</taxon>
        <taxon>Colletotrichum acutatum species complex</taxon>
    </lineage>
</organism>
<comment type="subcellular location">
    <subcellularLocation>
        <location evidence="1">Nucleus</location>
    </subcellularLocation>
</comment>
<dbReference type="SMART" id="SM00066">
    <property type="entry name" value="GAL4"/>
    <property type="match status" value="1"/>
</dbReference>
<dbReference type="OrthoDB" id="5130013at2759"/>
<dbReference type="GO" id="GO:0000981">
    <property type="term" value="F:DNA-binding transcription factor activity, RNA polymerase II-specific"/>
    <property type="evidence" value="ECO:0007669"/>
    <property type="project" value="InterPro"/>
</dbReference>
<accession>A0A135THY6</accession>
<sequence length="473" mass="52768">MKTRKCCWTCTARKIQCDGALPTCMKCDRSQRKCEGYELRLSWPREGDNKRALKGIEAPAVTAIGRSNQKPGLPYNAIVSKALEAAPSGSWIMLYGHRPILSLSLVTFGQNTWKIRNALMSMALTKDSNSGLALLNALLSYASLHRHGLNEQALKLKIQAIQYLSASVNSEALIMGRAAQHVAASMVLGAFEIMQPSEGSGEWLFHTWGAVDMIHATRLKDEPHDSDVGQLLSWAYYHETQSRFALHHWRHKSFIPATPVKQNSILPNPQYPPLTRYRPPWQNIPPVNPTYAILNLLSEVCDTLVDPRDPRSQDESYQNQLKDLGGRVRDISVKPAIPSASDPEAAFAIELYQMATQIYLVRASQSPWEPLADLDALVEAAFAGPVQSCTCEHFFPLLILACEAQRDEQRIGIINLIERTQRDVRIRSIQAVKNTIQSIWVQQDLHKDDDVLVDYLGTLSSAISSSNTVPSFA</sequence>
<keyword evidence="5" id="KW-1185">Reference proteome</keyword>
<evidence type="ECO:0000256" key="2">
    <source>
        <dbReference type="ARBA" id="ARBA00023242"/>
    </source>
</evidence>
<dbReference type="GO" id="GO:0005634">
    <property type="term" value="C:nucleus"/>
    <property type="evidence" value="ECO:0007669"/>
    <property type="project" value="UniProtKB-SubCell"/>
</dbReference>
<evidence type="ECO:0000259" key="3">
    <source>
        <dbReference type="PROSITE" id="PS50048"/>
    </source>
</evidence>
<dbReference type="GO" id="GO:0008270">
    <property type="term" value="F:zinc ion binding"/>
    <property type="evidence" value="ECO:0007669"/>
    <property type="project" value="InterPro"/>
</dbReference>
<dbReference type="PANTHER" id="PTHR37534:SF39">
    <property type="entry name" value="TRANSCRIPTION FACTOR DOMAIN-CONTAINING PROTEIN"/>
    <property type="match status" value="1"/>
</dbReference>
<dbReference type="CDD" id="cd00067">
    <property type="entry name" value="GAL4"/>
    <property type="match status" value="1"/>
</dbReference>
<comment type="caution">
    <text evidence="4">The sequence shown here is derived from an EMBL/GenBank/DDBJ whole genome shotgun (WGS) entry which is preliminary data.</text>
</comment>
<gene>
    <name evidence="4" type="ORF">CSIM01_11697</name>
</gene>
<dbReference type="AlphaFoldDB" id="A0A135THY6"/>
<name>A0A135THY6_9PEZI</name>
<dbReference type="GO" id="GO:0000976">
    <property type="term" value="F:transcription cis-regulatory region binding"/>
    <property type="evidence" value="ECO:0007669"/>
    <property type="project" value="TreeGrafter"/>
</dbReference>
<dbReference type="InterPro" id="IPR001138">
    <property type="entry name" value="Zn2Cys6_DnaBD"/>
</dbReference>
<reference evidence="4 5" key="1">
    <citation type="submission" date="2014-02" db="EMBL/GenBank/DDBJ databases">
        <title>The genome sequence of Colletotrichum simmondsii CBS122122.</title>
        <authorList>
            <person name="Baroncelli R."/>
            <person name="Thon M.R."/>
        </authorList>
    </citation>
    <scope>NUCLEOTIDE SEQUENCE [LARGE SCALE GENOMIC DNA]</scope>
    <source>
        <strain evidence="4 5">CBS122122</strain>
    </source>
</reference>
<dbReference type="EMBL" id="JFBX01000149">
    <property type="protein sequence ID" value="KXH47747.1"/>
    <property type="molecule type" value="Genomic_DNA"/>
</dbReference>
<evidence type="ECO:0000256" key="1">
    <source>
        <dbReference type="ARBA" id="ARBA00004123"/>
    </source>
</evidence>